<dbReference type="AlphaFoldDB" id="B9XJV1"/>
<dbReference type="InterPro" id="IPR004919">
    <property type="entry name" value="GmrSD_N"/>
</dbReference>
<protein>
    <recommendedName>
        <fullName evidence="1">GmrSD restriction endonucleases N-terminal domain-containing protein</fullName>
    </recommendedName>
</protein>
<organism evidence="2 3">
    <name type="scientific">Pedosphaera parvula (strain Ellin514)</name>
    <dbReference type="NCBI Taxonomy" id="320771"/>
    <lineage>
        <taxon>Bacteria</taxon>
        <taxon>Pseudomonadati</taxon>
        <taxon>Verrucomicrobiota</taxon>
        <taxon>Pedosphaerae</taxon>
        <taxon>Pedosphaerales</taxon>
        <taxon>Pedosphaeraceae</taxon>
        <taxon>Pedosphaera</taxon>
    </lineage>
</organism>
<evidence type="ECO:0000313" key="3">
    <source>
        <dbReference type="Proteomes" id="UP000003688"/>
    </source>
</evidence>
<reference evidence="2 3" key="1">
    <citation type="journal article" date="2011" name="J. Bacteriol.">
        <title>Genome sequence of 'Pedosphaera parvula' Ellin514, an aerobic Verrucomicrobial isolate from pasture soil.</title>
        <authorList>
            <person name="Kant R."/>
            <person name="van Passel M.W."/>
            <person name="Sangwan P."/>
            <person name="Palva A."/>
            <person name="Lucas S."/>
            <person name="Copeland A."/>
            <person name="Lapidus A."/>
            <person name="Glavina Del Rio T."/>
            <person name="Dalin E."/>
            <person name="Tice H."/>
            <person name="Bruce D."/>
            <person name="Goodwin L."/>
            <person name="Pitluck S."/>
            <person name="Chertkov O."/>
            <person name="Larimer F.W."/>
            <person name="Land M.L."/>
            <person name="Hauser L."/>
            <person name="Brettin T.S."/>
            <person name="Detter J.C."/>
            <person name="Han S."/>
            <person name="de Vos W.M."/>
            <person name="Janssen P.H."/>
            <person name="Smidt H."/>
        </authorList>
    </citation>
    <scope>NUCLEOTIDE SEQUENCE [LARGE SCALE GENOMIC DNA]</scope>
    <source>
        <strain evidence="2 3">Ellin514</strain>
    </source>
</reference>
<dbReference type="PANTHER" id="PTHR35149">
    <property type="entry name" value="SLL5132 PROTEIN"/>
    <property type="match status" value="1"/>
</dbReference>
<accession>B9XJV1</accession>
<keyword evidence="3" id="KW-1185">Reference proteome</keyword>
<comment type="caution">
    <text evidence="2">The sequence shown here is derived from an EMBL/GenBank/DDBJ whole genome shotgun (WGS) entry which is preliminary data.</text>
</comment>
<evidence type="ECO:0000259" key="1">
    <source>
        <dbReference type="Pfam" id="PF03235"/>
    </source>
</evidence>
<proteinExistence type="predicted"/>
<evidence type="ECO:0000313" key="2">
    <source>
        <dbReference type="EMBL" id="EEF59977.1"/>
    </source>
</evidence>
<feature type="domain" description="GmrSD restriction endonucleases N-terminal" evidence="1">
    <location>
        <begin position="15"/>
        <end position="242"/>
    </location>
</feature>
<dbReference type="PANTHER" id="PTHR35149:SF1">
    <property type="entry name" value="DUF5655 DOMAIN-CONTAINING PROTEIN"/>
    <property type="match status" value="1"/>
</dbReference>
<dbReference type="EMBL" id="ABOX02000022">
    <property type="protein sequence ID" value="EEF59977.1"/>
    <property type="molecule type" value="Genomic_DNA"/>
</dbReference>
<name>B9XJV1_PEDPL</name>
<sequence>MLKSRLEANTYGIGALITQRKLFCVPEHQRNFAWTTEEVERYLEDVQQAVERSEEEYFIGLVVLMGPLDNVWQVLDGQQRLATTTMIYAAIREWLLAREFKEDADQIESEFMGVRQLGGKYTPRLRLNSENRQIFEEFVIKPVSNSEIQKELKTWPKRSSNHDLLEASSFCREWIARFASCNANSKEEQATRLFRLSSYLETRVKVVCLDVSSEANAYILFEALNDRGADLSALDLVKNYIFSKAGVQNIELFRSKWSVMTQNIEGKDADDFLKVFWTSRFGIIQKLELFNRLRREYENEPGARQLVVDLADASEKCSAIEDPEHELWSQYGKDCRRLIADLSLLGSRQVRPLILAAMNRFDKKEIASFLWALTVVIVRYQVIGKGRTGVLEKQFGWLARQIHLGQIKNSFDSLSSLTKLLTDDETFHRDFCQHLEYKASRLIYFLLELELTERGVFAPGENLERVRELKGVVSPIHIFDVVDDTEDSEKTSHSLGNVVLLEDTYQDSLLFENFDAKLKVCSRSELELTRNVEFYCKNGPPSVRHRAEYLADLAVDTWKFGNLLYGQISPTI</sequence>
<dbReference type="Proteomes" id="UP000003688">
    <property type="component" value="Unassembled WGS sequence"/>
</dbReference>
<dbReference type="RefSeq" id="WP_007416094.1">
    <property type="nucleotide sequence ID" value="NZ_ABOX02000022.1"/>
</dbReference>
<dbReference type="Pfam" id="PF03235">
    <property type="entry name" value="GmrSD_N"/>
    <property type="match status" value="1"/>
</dbReference>
<gene>
    <name evidence="2" type="ORF">Cflav_PD2781</name>
</gene>
<dbReference type="OrthoDB" id="9798761at2"/>